<accession>A0ABS3LU20</accession>
<gene>
    <name evidence="4" type="ORF">J2D73_06310</name>
</gene>
<dbReference type="RefSeq" id="WP_207880396.1">
    <property type="nucleotide sequence ID" value="NZ_JAFVMF010000005.1"/>
</dbReference>
<keyword evidence="2" id="KW-0812">Transmembrane</keyword>
<dbReference type="EMBL" id="JAFVMF010000005">
    <property type="protein sequence ID" value="MBO1359409.1"/>
    <property type="molecule type" value="Genomic_DNA"/>
</dbReference>
<name>A0ABS3LU20_9PROT</name>
<evidence type="ECO:0000313" key="4">
    <source>
        <dbReference type="EMBL" id="MBO1359409.1"/>
    </source>
</evidence>
<dbReference type="Pfam" id="PF05532">
    <property type="entry name" value="CsbD"/>
    <property type="match status" value="1"/>
</dbReference>
<dbReference type="SUPFAM" id="SSF69047">
    <property type="entry name" value="Hypothetical protein YjbJ"/>
    <property type="match status" value="1"/>
</dbReference>
<protein>
    <submittedName>
        <fullName evidence="4">CsbD family protein</fullName>
    </submittedName>
</protein>
<evidence type="ECO:0000259" key="3">
    <source>
        <dbReference type="Pfam" id="PF05532"/>
    </source>
</evidence>
<comment type="caution">
    <text evidence="4">The sequence shown here is derived from an EMBL/GenBank/DDBJ whole genome shotgun (WGS) entry which is preliminary data.</text>
</comment>
<dbReference type="InterPro" id="IPR036629">
    <property type="entry name" value="YjbJ_sf"/>
</dbReference>
<evidence type="ECO:0000313" key="5">
    <source>
        <dbReference type="Proteomes" id="UP000664771"/>
    </source>
</evidence>
<evidence type="ECO:0000256" key="2">
    <source>
        <dbReference type="SAM" id="Phobius"/>
    </source>
</evidence>
<organism evidence="4 5">
    <name type="scientific">Acetobacter sacchari</name>
    <dbReference type="NCBI Taxonomy" id="2661687"/>
    <lineage>
        <taxon>Bacteria</taxon>
        <taxon>Pseudomonadati</taxon>
        <taxon>Pseudomonadota</taxon>
        <taxon>Alphaproteobacteria</taxon>
        <taxon>Acetobacterales</taxon>
        <taxon>Acetobacteraceae</taxon>
        <taxon>Acetobacter</taxon>
    </lineage>
</organism>
<feature type="transmembrane region" description="Helical" evidence="2">
    <location>
        <begin position="77"/>
        <end position="95"/>
    </location>
</feature>
<dbReference type="Proteomes" id="UP000664771">
    <property type="component" value="Unassembled WGS sequence"/>
</dbReference>
<comment type="similarity">
    <text evidence="1">Belongs to the UPF0337 (CsbD) family.</text>
</comment>
<reference evidence="4 5" key="1">
    <citation type="submission" date="2021-03" db="EMBL/GenBank/DDBJ databases">
        <title>The complete genome sequence of Acetobacter sacchari TBRC 11175.</title>
        <authorList>
            <person name="Charoenyingcharoen P."/>
            <person name="Yukphan P."/>
        </authorList>
    </citation>
    <scope>NUCLEOTIDE SEQUENCE [LARGE SCALE GENOMIC DNA]</scope>
    <source>
        <strain evidence="4 5">TBRC 11175</strain>
    </source>
</reference>
<keyword evidence="5" id="KW-1185">Reference proteome</keyword>
<sequence length="102" mass="10807">MADDKINTKVEKLHGKIDNAKGHVKDAVGGLTGDLGLQAEGKVDQLAGLAREEFADLYDGGEGAVEKAVTFVRDKPLLSIGIAWVSGLLLGWILLPRGKKKA</sequence>
<keyword evidence="2" id="KW-0472">Membrane</keyword>
<evidence type="ECO:0000256" key="1">
    <source>
        <dbReference type="ARBA" id="ARBA00009129"/>
    </source>
</evidence>
<feature type="domain" description="CsbD-like" evidence="3">
    <location>
        <begin position="11"/>
        <end position="59"/>
    </location>
</feature>
<dbReference type="Gene3D" id="1.10.1470.10">
    <property type="entry name" value="YjbJ"/>
    <property type="match status" value="1"/>
</dbReference>
<keyword evidence="2" id="KW-1133">Transmembrane helix</keyword>
<proteinExistence type="inferred from homology"/>
<dbReference type="InterPro" id="IPR008462">
    <property type="entry name" value="CsbD"/>
</dbReference>